<name>A0AAF0QSM6_SOLVR</name>
<accession>A0AAF0QSM6</accession>
<evidence type="ECO:0000313" key="1">
    <source>
        <dbReference type="EMBL" id="WMV25234.1"/>
    </source>
</evidence>
<evidence type="ECO:0000313" key="2">
    <source>
        <dbReference type="Proteomes" id="UP001234989"/>
    </source>
</evidence>
<dbReference type="EMBL" id="CP133615">
    <property type="protein sequence ID" value="WMV25234.1"/>
    <property type="molecule type" value="Genomic_DNA"/>
</dbReference>
<protein>
    <submittedName>
        <fullName evidence="1">Uncharacterized protein</fullName>
    </submittedName>
</protein>
<reference evidence="1" key="1">
    <citation type="submission" date="2023-08" db="EMBL/GenBank/DDBJ databases">
        <title>A de novo genome assembly of Solanum verrucosum Schlechtendal, a Mexican diploid species geographically isolated from the other diploid A-genome species in potato relatives.</title>
        <authorList>
            <person name="Hosaka K."/>
        </authorList>
    </citation>
    <scope>NUCLEOTIDE SEQUENCE</scope>
    <source>
        <tissue evidence="1">Young leaves</tissue>
    </source>
</reference>
<dbReference type="Proteomes" id="UP001234989">
    <property type="component" value="Chromosome 4"/>
</dbReference>
<keyword evidence="2" id="KW-1185">Reference proteome</keyword>
<proteinExistence type="predicted"/>
<organism evidence="1 2">
    <name type="scientific">Solanum verrucosum</name>
    <dbReference type="NCBI Taxonomy" id="315347"/>
    <lineage>
        <taxon>Eukaryota</taxon>
        <taxon>Viridiplantae</taxon>
        <taxon>Streptophyta</taxon>
        <taxon>Embryophyta</taxon>
        <taxon>Tracheophyta</taxon>
        <taxon>Spermatophyta</taxon>
        <taxon>Magnoliopsida</taxon>
        <taxon>eudicotyledons</taxon>
        <taxon>Gunneridae</taxon>
        <taxon>Pentapetalae</taxon>
        <taxon>asterids</taxon>
        <taxon>lamiids</taxon>
        <taxon>Solanales</taxon>
        <taxon>Solanaceae</taxon>
        <taxon>Solanoideae</taxon>
        <taxon>Solaneae</taxon>
        <taxon>Solanum</taxon>
    </lineage>
</organism>
<gene>
    <name evidence="1" type="ORF">MTR67_018619</name>
</gene>
<sequence>MMGVMRFGKKGKLSPRYVVPYKISKRVASIVPLESVVVKDSLTYKESVEGVTWETEAAMKAKYPHLFPSDSIPA</sequence>
<dbReference type="AlphaFoldDB" id="A0AAF0QSM6"/>